<keyword evidence="7" id="KW-1133">Transmembrane helix</keyword>
<dbReference type="PROSITE" id="PS01096">
    <property type="entry name" value="PPIC_PPIASE_1"/>
    <property type="match status" value="1"/>
</dbReference>
<dbReference type="GO" id="GO:0003755">
    <property type="term" value="F:peptidyl-prolyl cis-trans isomerase activity"/>
    <property type="evidence" value="ECO:0007669"/>
    <property type="project" value="UniProtKB-KW"/>
</dbReference>
<gene>
    <name evidence="9" type="primary">prsA</name>
    <name evidence="9" type="ORF">IBLFYP30_02753</name>
</gene>
<evidence type="ECO:0000256" key="4">
    <source>
        <dbReference type="ARBA" id="ARBA00023110"/>
    </source>
</evidence>
<dbReference type="Gene3D" id="1.10.4030.10">
    <property type="entry name" value="Porin chaperone SurA, peptide-binding domain"/>
    <property type="match status" value="1"/>
</dbReference>
<evidence type="ECO:0000313" key="9">
    <source>
        <dbReference type="EMBL" id="VYU45632.1"/>
    </source>
</evidence>
<organism evidence="9">
    <name type="scientific">Intestinibacter bartlettii</name>
    <dbReference type="NCBI Taxonomy" id="261299"/>
    <lineage>
        <taxon>Bacteria</taxon>
        <taxon>Bacillati</taxon>
        <taxon>Bacillota</taxon>
        <taxon>Clostridia</taxon>
        <taxon>Peptostreptococcales</taxon>
        <taxon>Peptostreptococcaceae</taxon>
        <taxon>Intestinibacter</taxon>
    </lineage>
</organism>
<dbReference type="PANTHER" id="PTHR47245:SF1">
    <property type="entry name" value="FOLDASE PROTEIN PRSA"/>
    <property type="match status" value="1"/>
</dbReference>
<dbReference type="SUPFAM" id="SSF109998">
    <property type="entry name" value="Triger factor/SurA peptide-binding domain-like"/>
    <property type="match status" value="1"/>
</dbReference>
<proteinExistence type="predicted"/>
<keyword evidence="7" id="KW-0472">Membrane</keyword>
<evidence type="ECO:0000259" key="8">
    <source>
        <dbReference type="PROSITE" id="PS50198"/>
    </source>
</evidence>
<protein>
    <recommendedName>
        <fullName evidence="2">peptidylprolyl isomerase</fullName>
        <ecNumber evidence="2">5.2.1.8</ecNumber>
    </recommendedName>
</protein>
<evidence type="ECO:0000256" key="3">
    <source>
        <dbReference type="ARBA" id="ARBA00022729"/>
    </source>
</evidence>
<dbReference type="InterPro" id="IPR000297">
    <property type="entry name" value="PPIase_PpiC"/>
</dbReference>
<dbReference type="InterPro" id="IPR023058">
    <property type="entry name" value="PPIase_PpiC_CS"/>
</dbReference>
<evidence type="ECO:0000256" key="6">
    <source>
        <dbReference type="PROSITE-ProRule" id="PRU00278"/>
    </source>
</evidence>
<feature type="domain" description="PpiC" evidence="8">
    <location>
        <begin position="213"/>
        <end position="319"/>
    </location>
</feature>
<evidence type="ECO:0000256" key="2">
    <source>
        <dbReference type="ARBA" id="ARBA00013194"/>
    </source>
</evidence>
<dbReference type="PANTHER" id="PTHR47245">
    <property type="entry name" value="PEPTIDYLPROLYL ISOMERASE"/>
    <property type="match status" value="1"/>
</dbReference>
<accession>A0A6N3F0W4</accession>
<keyword evidence="5 6" id="KW-0413">Isomerase</keyword>
<keyword evidence="7" id="KW-0812">Transmembrane</keyword>
<feature type="transmembrane region" description="Helical" evidence="7">
    <location>
        <begin position="40"/>
        <end position="58"/>
    </location>
</feature>
<keyword evidence="4 6" id="KW-0697">Rotamase</keyword>
<dbReference type="AlphaFoldDB" id="A0A6N3F0W4"/>
<keyword evidence="3" id="KW-0732">Signal</keyword>
<sequence length="359" mass="41188">MFKNKKNEKTKNINNDKIKEQKNVLMDEGEKKERKIMKRIALVCALVAVVGGSFYGGMSYGRLLPASHRYYSNSQVYATVGDTDITGKEIKSVMEPIFYSNGLQKLTDSQISTYESTMLEYLVNIEVLYKEAKESNVEVTDDQVNENYETTISNINSQYNLSEEEYFEKFNLTEDKLKQRIKKELMGAKYLDEYSNVSEDEARNYFEKNKNDYKQIRASHILISNYDSNNKEVSDDKKEENKKTAEEVLKLALDGEDFATLAKEYSDDSSASKGGDLGYFTQDEMVSAFSKAAFSLKTGEIYNKVVETSSGYHIIKKTGEKDQDFDDVKDDLIKTLESTKQSTLMQDLYTKYNVQIKNQ</sequence>
<evidence type="ECO:0000256" key="5">
    <source>
        <dbReference type="ARBA" id="ARBA00023235"/>
    </source>
</evidence>
<dbReference type="InterPro" id="IPR027304">
    <property type="entry name" value="Trigger_fact/SurA_dom_sf"/>
</dbReference>
<dbReference type="Gene3D" id="3.10.50.40">
    <property type="match status" value="1"/>
</dbReference>
<dbReference type="Pfam" id="PF13624">
    <property type="entry name" value="SurA_N_3"/>
    <property type="match status" value="1"/>
</dbReference>
<dbReference type="EC" id="5.2.1.8" evidence="2"/>
<evidence type="ECO:0000256" key="7">
    <source>
        <dbReference type="SAM" id="Phobius"/>
    </source>
</evidence>
<dbReference type="InterPro" id="IPR050245">
    <property type="entry name" value="PrsA_foldase"/>
</dbReference>
<dbReference type="Pfam" id="PF13616">
    <property type="entry name" value="Rotamase_3"/>
    <property type="match status" value="1"/>
</dbReference>
<evidence type="ECO:0000256" key="1">
    <source>
        <dbReference type="ARBA" id="ARBA00000971"/>
    </source>
</evidence>
<name>A0A6N3F0W4_9FIRM</name>
<dbReference type="RefSeq" id="WP_024038162.1">
    <property type="nucleotide sequence ID" value="NZ_CACRUE010000039.1"/>
</dbReference>
<comment type="catalytic activity">
    <reaction evidence="1">
        <text>[protein]-peptidylproline (omega=180) = [protein]-peptidylproline (omega=0)</text>
        <dbReference type="Rhea" id="RHEA:16237"/>
        <dbReference type="Rhea" id="RHEA-COMP:10747"/>
        <dbReference type="Rhea" id="RHEA-COMP:10748"/>
        <dbReference type="ChEBI" id="CHEBI:83833"/>
        <dbReference type="ChEBI" id="CHEBI:83834"/>
        <dbReference type="EC" id="5.2.1.8"/>
    </reaction>
</comment>
<dbReference type="EMBL" id="CACRUE010000039">
    <property type="protein sequence ID" value="VYU45632.1"/>
    <property type="molecule type" value="Genomic_DNA"/>
</dbReference>
<reference evidence="9" key="1">
    <citation type="submission" date="2019-11" db="EMBL/GenBank/DDBJ databases">
        <authorList>
            <person name="Feng L."/>
        </authorList>
    </citation>
    <scope>NUCLEOTIDE SEQUENCE</scope>
    <source>
        <strain evidence="9">IbartlettiiLFYP30</strain>
    </source>
</reference>
<dbReference type="PROSITE" id="PS50198">
    <property type="entry name" value="PPIC_PPIASE_2"/>
    <property type="match status" value="1"/>
</dbReference>
<dbReference type="SUPFAM" id="SSF54534">
    <property type="entry name" value="FKBP-like"/>
    <property type="match status" value="1"/>
</dbReference>
<dbReference type="InterPro" id="IPR046357">
    <property type="entry name" value="PPIase_dom_sf"/>
</dbReference>